<dbReference type="InterPro" id="IPR002347">
    <property type="entry name" value="SDR_fam"/>
</dbReference>
<dbReference type="AlphaFoldDB" id="A0A4Y8UJ75"/>
<name>A0A4Y8UJ75_9GAMM</name>
<dbReference type="PANTHER" id="PTHR43639:SF1">
    <property type="entry name" value="SHORT-CHAIN DEHYDROGENASE_REDUCTASE FAMILY PROTEIN"/>
    <property type="match status" value="1"/>
</dbReference>
<dbReference type="GO" id="GO:0016491">
    <property type="term" value="F:oxidoreductase activity"/>
    <property type="evidence" value="ECO:0007669"/>
    <property type="project" value="UniProtKB-KW"/>
</dbReference>
<dbReference type="Proteomes" id="UP000298133">
    <property type="component" value="Unassembled WGS sequence"/>
</dbReference>
<dbReference type="OrthoDB" id="9793499at2"/>
<accession>A0A4Y8UJ75</accession>
<comment type="caution">
    <text evidence="3">The sequence shown here is derived from an EMBL/GenBank/DDBJ whole genome shotgun (WGS) entry which is preliminary data.</text>
</comment>
<dbReference type="PRINTS" id="PR00081">
    <property type="entry name" value="GDHRDH"/>
</dbReference>
<keyword evidence="2" id="KW-0560">Oxidoreductase</keyword>
<dbReference type="SUPFAM" id="SSF51735">
    <property type="entry name" value="NAD(P)-binding Rossmann-fold domains"/>
    <property type="match status" value="1"/>
</dbReference>
<keyword evidence="4" id="KW-1185">Reference proteome</keyword>
<proteinExistence type="inferred from homology"/>
<protein>
    <submittedName>
        <fullName evidence="3">SDR family oxidoreductase</fullName>
    </submittedName>
</protein>
<dbReference type="InterPro" id="IPR036291">
    <property type="entry name" value="NAD(P)-bd_dom_sf"/>
</dbReference>
<dbReference type="Pfam" id="PF13561">
    <property type="entry name" value="adh_short_C2"/>
    <property type="match status" value="1"/>
</dbReference>
<gene>
    <name evidence="3" type="ORF">E3W66_02570</name>
</gene>
<sequence length="249" mass="27141">MRQAALVTGGAIRVGRHFALTLANAGYDIAIHYSSSAQAAEQTAAEIRALGVECEIFQCDFLHGGDPAPLVDAVVARFPALSVLVNCASIYNAAPIAETSLEMLQQEFQVNFFAPFMLCGAFSRRVERGNIINILDNKIQFQQYQYGAYLSAKKALGELTKMAAMEFAPRIRVNGICPGVIMPGVTRSQAYIEWRNQGIPLARKGEAEELGKALLYLLDNEYVTGQQLFVDGGETVQHIGLNAEDYTGD</sequence>
<reference evidence="3 4" key="1">
    <citation type="submission" date="2019-03" db="EMBL/GenBank/DDBJ databases">
        <title>Draft genome of Gammaproteobacteria bacterium LSUCC0057, a member of the SAR92 clade.</title>
        <authorList>
            <person name="Lanclos V.C."/>
            <person name="Doiron C."/>
            <person name="Henson M.W."/>
            <person name="Thrash J.C."/>
        </authorList>
    </citation>
    <scope>NUCLEOTIDE SEQUENCE [LARGE SCALE GENOMIC DNA]</scope>
    <source>
        <strain evidence="3 4">LSUCC0057</strain>
    </source>
</reference>
<comment type="similarity">
    <text evidence="1">Belongs to the short-chain dehydrogenases/reductases (SDR) family.</text>
</comment>
<organism evidence="3 4">
    <name type="scientific">Gammaproteobacteria bacterium LSUCC0057</name>
    <dbReference type="NCBI Taxonomy" id="2559237"/>
    <lineage>
        <taxon>Bacteria</taxon>
        <taxon>Pseudomonadati</taxon>
        <taxon>Pseudomonadota</taxon>
        <taxon>Gammaproteobacteria</taxon>
        <taxon>Cellvibrionales</taxon>
        <taxon>Porticoccaceae</taxon>
        <taxon>SAR92 clade</taxon>
    </lineage>
</organism>
<evidence type="ECO:0000313" key="3">
    <source>
        <dbReference type="EMBL" id="TFH68855.1"/>
    </source>
</evidence>
<evidence type="ECO:0000256" key="1">
    <source>
        <dbReference type="ARBA" id="ARBA00006484"/>
    </source>
</evidence>
<evidence type="ECO:0000256" key="2">
    <source>
        <dbReference type="ARBA" id="ARBA00023002"/>
    </source>
</evidence>
<dbReference type="EMBL" id="SPIA01000001">
    <property type="protein sequence ID" value="TFH68855.1"/>
    <property type="molecule type" value="Genomic_DNA"/>
</dbReference>
<dbReference type="Gene3D" id="3.40.50.720">
    <property type="entry name" value="NAD(P)-binding Rossmann-like Domain"/>
    <property type="match status" value="1"/>
</dbReference>
<dbReference type="PANTHER" id="PTHR43639">
    <property type="entry name" value="OXIDOREDUCTASE, SHORT-CHAIN DEHYDROGENASE/REDUCTASE FAMILY (AFU_ORTHOLOGUE AFUA_5G02870)"/>
    <property type="match status" value="1"/>
</dbReference>
<evidence type="ECO:0000313" key="4">
    <source>
        <dbReference type="Proteomes" id="UP000298133"/>
    </source>
</evidence>